<dbReference type="GO" id="GO:0032259">
    <property type="term" value="P:methylation"/>
    <property type="evidence" value="ECO:0007669"/>
    <property type="project" value="UniProtKB-KW"/>
</dbReference>
<protein>
    <submittedName>
        <fullName evidence="1">Adenine-specific DNA methylase containing a Zn-ribbon</fullName>
    </submittedName>
</protein>
<organism evidence="1 2">
    <name type="scientific">Sinorhizobium americanum</name>
    <dbReference type="NCBI Taxonomy" id="194963"/>
    <lineage>
        <taxon>Bacteria</taxon>
        <taxon>Pseudomonadati</taxon>
        <taxon>Pseudomonadota</taxon>
        <taxon>Alphaproteobacteria</taxon>
        <taxon>Hyphomicrobiales</taxon>
        <taxon>Rhizobiaceae</taxon>
        <taxon>Sinorhizobium/Ensifer group</taxon>
        <taxon>Sinorhizobium</taxon>
    </lineage>
</organism>
<accession>A0A1L3LP49</accession>
<keyword evidence="1" id="KW-0489">Methyltransferase</keyword>
<dbReference type="EMBL" id="CP013107">
    <property type="protein sequence ID" value="APG91870.1"/>
    <property type="molecule type" value="Genomic_DNA"/>
</dbReference>
<gene>
    <name evidence="1" type="ORF">SAMCFNEI73_Ch2592</name>
</gene>
<evidence type="ECO:0000313" key="1">
    <source>
        <dbReference type="EMBL" id="APG91870.1"/>
    </source>
</evidence>
<reference evidence="1 2" key="1">
    <citation type="submission" date="2015-10" db="EMBL/GenBank/DDBJ databases">
        <title>Genomic differences between typical nodule nitrogen-fixing rhizobial strains and those coming from bean seeds.</title>
        <authorList>
            <person name="Peralta H."/>
            <person name="Aguilar-Vera A."/>
            <person name="Diaz R."/>
            <person name="Mora Y."/>
            <person name="Martinez-Batallar G."/>
            <person name="Salazar E."/>
            <person name="Vargas-Lagunas C."/>
            <person name="Encarnacion S."/>
            <person name="Girard L."/>
            <person name="Mora J."/>
        </authorList>
    </citation>
    <scope>NUCLEOTIDE SEQUENCE [LARGE SCALE GENOMIC DNA]</scope>
    <source>
        <strain evidence="1 2">CFNEI 73</strain>
    </source>
</reference>
<dbReference type="Proteomes" id="UP000182306">
    <property type="component" value="Chromosome"/>
</dbReference>
<name>A0A1L3LP49_9HYPH</name>
<dbReference type="AlphaFoldDB" id="A0A1L3LP49"/>
<keyword evidence="2" id="KW-1185">Reference proteome</keyword>
<keyword evidence="1" id="KW-0808">Transferase</keyword>
<proteinExistence type="predicted"/>
<dbReference type="GO" id="GO:0008168">
    <property type="term" value="F:methyltransferase activity"/>
    <property type="evidence" value="ECO:0007669"/>
    <property type="project" value="UniProtKB-KW"/>
</dbReference>
<dbReference type="KEGG" id="same:SAMCFNEI73_Ch2592"/>
<sequence length="42" mass="4775">MILAKIDIAIGKWKGAFDRPYPRLIEKYKQAVLAAAFRGQEP</sequence>
<evidence type="ECO:0000313" key="2">
    <source>
        <dbReference type="Proteomes" id="UP000182306"/>
    </source>
</evidence>
<dbReference type="STRING" id="194963.SAMCFNEI73_Ch2592"/>